<dbReference type="PANTHER" id="PTHR30273">
    <property type="entry name" value="PERIPLASMIC SIGNAL SENSOR AND SIGMA FACTOR ACTIVATOR FECR-RELATED"/>
    <property type="match status" value="1"/>
</dbReference>
<proteinExistence type="predicted"/>
<dbReference type="InterPro" id="IPR012373">
    <property type="entry name" value="Ferrdict_sens_TM"/>
</dbReference>
<evidence type="ECO:0000259" key="2">
    <source>
        <dbReference type="Pfam" id="PF04773"/>
    </source>
</evidence>
<protein>
    <submittedName>
        <fullName evidence="4">FecR domain-containing protein</fullName>
    </submittedName>
</protein>
<gene>
    <name evidence="4" type="ORF">RMR22_25740</name>
</gene>
<organism evidence="4">
    <name type="scientific">Agrobacterium rosae</name>
    <dbReference type="NCBI Taxonomy" id="1972867"/>
    <lineage>
        <taxon>Bacteria</taxon>
        <taxon>Pseudomonadati</taxon>
        <taxon>Pseudomonadota</taxon>
        <taxon>Alphaproteobacteria</taxon>
        <taxon>Hyphomicrobiales</taxon>
        <taxon>Rhizobiaceae</taxon>
        <taxon>Rhizobium/Agrobacterium group</taxon>
        <taxon>Agrobacterium</taxon>
    </lineage>
</organism>
<dbReference type="PIRSF" id="PIRSF018266">
    <property type="entry name" value="FecR"/>
    <property type="match status" value="1"/>
</dbReference>
<name>A0AAW9FS65_9HYPH</name>
<feature type="domain" description="FecR protein" evidence="2">
    <location>
        <begin position="95"/>
        <end position="186"/>
    </location>
</feature>
<reference evidence="4" key="1">
    <citation type="journal article" date="2023" name="Phytobiomes J">
        <title>Deciphering the key players within the bacterial microbiota associated with aerial crown gall tumors on rhododendron: Insights into the gallobiome.</title>
        <authorList>
            <person name="Kuzmanovic N."/>
            <person name="Nesme J."/>
            <person name="Wolf J."/>
            <person name="Neumann-Schaal M."/>
            <person name="Petersen J."/>
            <person name="Fernandez-Gnecco G."/>
            <person name="Sproeer C."/>
            <person name="Bunk B."/>
            <person name="Overmann J."/>
            <person name="Sorensen S.J."/>
            <person name="Idczak E."/>
            <person name="Smalla K."/>
        </authorList>
    </citation>
    <scope>NUCLEOTIDE SEQUENCE</scope>
    <source>
        <strain evidence="4">Rho-11.1</strain>
    </source>
</reference>
<dbReference type="Pfam" id="PF04773">
    <property type="entry name" value="FecR"/>
    <property type="match status" value="1"/>
</dbReference>
<dbReference type="Pfam" id="PF16344">
    <property type="entry name" value="FecR_C"/>
    <property type="match status" value="1"/>
</dbReference>
<comment type="caution">
    <text evidence="4">The sequence shown here is derived from an EMBL/GenBank/DDBJ whole genome shotgun (WGS) entry which is preliminary data.</text>
</comment>
<dbReference type="Gene3D" id="2.60.120.1440">
    <property type="match status" value="1"/>
</dbReference>
<dbReference type="RefSeq" id="WP_320203746.1">
    <property type="nucleotide sequence ID" value="NZ_CP192782.1"/>
</dbReference>
<keyword evidence="1" id="KW-1133">Transmembrane helix</keyword>
<dbReference type="GO" id="GO:0016989">
    <property type="term" value="F:sigma factor antagonist activity"/>
    <property type="evidence" value="ECO:0007669"/>
    <property type="project" value="TreeGrafter"/>
</dbReference>
<dbReference type="EMBL" id="JAVRAF010000024">
    <property type="protein sequence ID" value="MDX8305643.1"/>
    <property type="molecule type" value="Genomic_DNA"/>
</dbReference>
<accession>A0AAW9FS65</accession>
<sequence length="301" mass="33622">MEWFLQLRDRPNDPQLKARFDQWFHDGEKNSKAYERVRCLMGDASVLLAKDETFLVKASQKAPPKNISHIIAAILLIVFGAGIYFPDTITWLRADYVSGTAERMTVNAPDGSILSLNADTAIALKYSEKERRLVLIRGEVFIEVAGDLQRPFTVDAGGGLTTALGTAFDVNLRDDKTSITVVRHRVAVRTDSGQQGLILQENQQVDYSSDGQLSTVATVDAVPATAWRKNRLQFEDLPLSDVIEDLERYLPGKIVVQGEKLRQRRVSGNLDLVDPNEAIDTLALAFDINVTRISRYLIILH</sequence>
<dbReference type="Gene3D" id="3.55.50.30">
    <property type="match status" value="1"/>
</dbReference>
<feature type="domain" description="Protein FecR C-terminal" evidence="3">
    <location>
        <begin position="232"/>
        <end position="291"/>
    </location>
</feature>
<feature type="transmembrane region" description="Helical" evidence="1">
    <location>
        <begin position="67"/>
        <end position="85"/>
    </location>
</feature>
<evidence type="ECO:0000313" key="4">
    <source>
        <dbReference type="EMBL" id="MDX8305643.1"/>
    </source>
</evidence>
<evidence type="ECO:0000259" key="3">
    <source>
        <dbReference type="Pfam" id="PF16344"/>
    </source>
</evidence>
<dbReference type="PANTHER" id="PTHR30273:SF2">
    <property type="entry name" value="PROTEIN FECR"/>
    <property type="match status" value="1"/>
</dbReference>
<dbReference type="InterPro" id="IPR006860">
    <property type="entry name" value="FecR"/>
</dbReference>
<keyword evidence="1" id="KW-0472">Membrane</keyword>
<keyword evidence="1" id="KW-0812">Transmembrane</keyword>
<dbReference type="InterPro" id="IPR032508">
    <property type="entry name" value="FecR_C"/>
</dbReference>
<evidence type="ECO:0000256" key="1">
    <source>
        <dbReference type="SAM" id="Phobius"/>
    </source>
</evidence>
<dbReference type="AlphaFoldDB" id="A0AAW9FS65"/>